<comment type="caution">
    <text evidence="2">The sequence shown here is derived from an EMBL/GenBank/DDBJ whole genome shotgun (WGS) entry which is preliminary data.</text>
</comment>
<accession>A0A1D2YV06</accession>
<evidence type="ECO:0000313" key="3">
    <source>
        <dbReference type="Proteomes" id="UP000243739"/>
    </source>
</evidence>
<sequence length="186" mass="21886">MKKLLLLLVIVIILIVTLVIYFYEKDKNTIGFKVLYNGFITINLKLEDLPPTGPIVFTSYEQWEEFGEKYFPQYQGLYSYMTMYDEVNFNKEYLVFRSTIGAKTWYNLSFTSVEKVKILNNKIEIVFNEDEKAKDILNGILTTNEKVEATHPNILILKVKKEDIPSNLENLYQKNKDYGRPSKLKR</sequence>
<dbReference type="AlphaFoldDB" id="A0A1D2YV06"/>
<feature type="transmembrane region" description="Helical" evidence="1">
    <location>
        <begin position="6"/>
        <end position="23"/>
    </location>
</feature>
<evidence type="ECO:0000256" key="1">
    <source>
        <dbReference type="SAM" id="Phobius"/>
    </source>
</evidence>
<protein>
    <submittedName>
        <fullName evidence="2">Uncharacterized protein</fullName>
    </submittedName>
</protein>
<gene>
    <name evidence="2" type="ORF">BHF71_08970</name>
</gene>
<keyword evidence="1" id="KW-0812">Transmembrane</keyword>
<dbReference type="EMBL" id="MIJF01000022">
    <property type="protein sequence ID" value="OEF99485.1"/>
    <property type="molecule type" value="Genomic_DNA"/>
</dbReference>
<organism evidence="2 3">
    <name type="scientific">Vulcanibacillus modesticaldus</name>
    <dbReference type="NCBI Taxonomy" id="337097"/>
    <lineage>
        <taxon>Bacteria</taxon>
        <taxon>Bacillati</taxon>
        <taxon>Bacillota</taxon>
        <taxon>Bacilli</taxon>
        <taxon>Bacillales</taxon>
        <taxon>Bacillaceae</taxon>
        <taxon>Vulcanibacillus</taxon>
    </lineage>
</organism>
<keyword evidence="3" id="KW-1185">Reference proteome</keyword>
<name>A0A1D2YV06_9BACI</name>
<proteinExistence type="predicted"/>
<dbReference type="OrthoDB" id="2085378at2"/>
<reference evidence="2 3" key="1">
    <citation type="submission" date="2016-09" db="EMBL/GenBank/DDBJ databases">
        <title>Draft genome sequence for the type strain of Vulcanibacillus modesticaldus BR, a strictly anaerobic, moderately thermophilic, and nitrate-reducing bacterium from deep sea-hydrothermal vents of the Mid-Atlantic Ridge.</title>
        <authorList>
            <person name="Abin C.A."/>
            <person name="Hollibaugh J.T."/>
        </authorList>
    </citation>
    <scope>NUCLEOTIDE SEQUENCE [LARGE SCALE GENOMIC DNA]</scope>
    <source>
        <strain evidence="2 3">BR</strain>
    </source>
</reference>
<dbReference type="RefSeq" id="WP_069656666.1">
    <property type="nucleotide sequence ID" value="NZ_MIJF01000022.1"/>
</dbReference>
<keyword evidence="1" id="KW-1133">Transmembrane helix</keyword>
<dbReference type="Proteomes" id="UP000243739">
    <property type="component" value="Unassembled WGS sequence"/>
</dbReference>
<keyword evidence="1" id="KW-0472">Membrane</keyword>
<evidence type="ECO:0000313" key="2">
    <source>
        <dbReference type="EMBL" id="OEF99485.1"/>
    </source>
</evidence>